<dbReference type="Proteomes" id="UP000756346">
    <property type="component" value="Unassembled WGS sequence"/>
</dbReference>
<name>A0A9P9BMA3_9PEZI</name>
<dbReference type="AlphaFoldDB" id="A0A9P9BMA3"/>
<accession>A0A9P9BMA3</accession>
<keyword evidence="2" id="KW-1185">Reference proteome</keyword>
<comment type="caution">
    <text evidence="1">The sequence shown here is derived from an EMBL/GenBank/DDBJ whole genome shotgun (WGS) entry which is preliminary data.</text>
</comment>
<dbReference type="RefSeq" id="XP_046009297.1">
    <property type="nucleotide sequence ID" value="XM_046154760.1"/>
</dbReference>
<proteinExistence type="predicted"/>
<protein>
    <submittedName>
        <fullName evidence="1">Uncharacterized protein</fullName>
    </submittedName>
</protein>
<sequence length="94" mass="9731">MGPLDLSQGAIAAGWGRWRCQGGPGPNKARCQGLGGPRLDCALCEGYSVTVGRALTLGCGGLVPVLYRGQTAVTPGRGLRVLLKSKCIDQRGHV</sequence>
<evidence type="ECO:0000313" key="2">
    <source>
        <dbReference type="Proteomes" id="UP000756346"/>
    </source>
</evidence>
<reference evidence="1" key="1">
    <citation type="journal article" date="2021" name="Nat. Commun.">
        <title>Genetic determinants of endophytism in the Arabidopsis root mycobiome.</title>
        <authorList>
            <person name="Mesny F."/>
            <person name="Miyauchi S."/>
            <person name="Thiergart T."/>
            <person name="Pickel B."/>
            <person name="Atanasova L."/>
            <person name="Karlsson M."/>
            <person name="Huettel B."/>
            <person name="Barry K.W."/>
            <person name="Haridas S."/>
            <person name="Chen C."/>
            <person name="Bauer D."/>
            <person name="Andreopoulos W."/>
            <person name="Pangilinan J."/>
            <person name="LaButti K."/>
            <person name="Riley R."/>
            <person name="Lipzen A."/>
            <person name="Clum A."/>
            <person name="Drula E."/>
            <person name="Henrissat B."/>
            <person name="Kohler A."/>
            <person name="Grigoriev I.V."/>
            <person name="Martin F.M."/>
            <person name="Hacquard S."/>
        </authorList>
    </citation>
    <scope>NUCLEOTIDE SEQUENCE</scope>
    <source>
        <strain evidence="1">MPI-CAGE-CH-0230</strain>
    </source>
</reference>
<organism evidence="1 2">
    <name type="scientific">Microdochium trichocladiopsis</name>
    <dbReference type="NCBI Taxonomy" id="1682393"/>
    <lineage>
        <taxon>Eukaryota</taxon>
        <taxon>Fungi</taxon>
        <taxon>Dikarya</taxon>
        <taxon>Ascomycota</taxon>
        <taxon>Pezizomycotina</taxon>
        <taxon>Sordariomycetes</taxon>
        <taxon>Xylariomycetidae</taxon>
        <taxon>Xylariales</taxon>
        <taxon>Microdochiaceae</taxon>
        <taxon>Microdochium</taxon>
    </lineage>
</organism>
<evidence type="ECO:0000313" key="1">
    <source>
        <dbReference type="EMBL" id="KAH7026080.1"/>
    </source>
</evidence>
<dbReference type="GeneID" id="70184306"/>
<gene>
    <name evidence="1" type="ORF">B0I36DRAFT_329834</name>
</gene>
<dbReference type="EMBL" id="JAGTJQ010000008">
    <property type="protein sequence ID" value="KAH7026080.1"/>
    <property type="molecule type" value="Genomic_DNA"/>
</dbReference>